<feature type="coiled-coil region" evidence="1">
    <location>
        <begin position="426"/>
        <end position="506"/>
    </location>
</feature>
<dbReference type="Proteomes" id="UP000037923">
    <property type="component" value="Unassembled WGS sequence"/>
</dbReference>
<feature type="coiled-coil region" evidence="1">
    <location>
        <begin position="536"/>
        <end position="563"/>
    </location>
</feature>
<accession>A0A0N0VCZ6</accession>
<sequence length="1288" mass="140173">MDAAQARHQHRTFARTNGLGGAAAPHLVAAEERHRQNVQHLRQLKAALCSTVSSAAPRRPTAPISREESLPSSSSPSLPALGASRSQRTGVVASATTTAAYEPPPAKPLQHSAPLAAVFSTETALSAAVLRGSQREVEQLIREKHQLQQQCIELASLLAKETPGKVPSSLMVATPEGSLDPFAWSPVHDAALAVMAQVTRCFPNVVEDWTTAKATNDAVPTNSRTDPKRLRSAAPSRTAANGGPQGNAEAVNGMLGDVADISADELIEGLHRLAAFLPQLACMTTVSELIAEAGPDMLDHIHTLEEEKRNDCRAVLSITDHLTEVTAQLRQEAAEKDAALRAMGRTVEELMEEKQEWSRRARASEAALAERYTQYRQREKAWEQEVAALLQSRDAVASAAAAPAVQGPPVTTAEVEANVEDAAAAERAAAAEVKEWTARLAQLQEVLDKKTAALESFQQEHMNLQSTHATLQASSQETVAAQQEHIAALERQLQPLEAEVQMQADAIRATLHKVDELTAAHRAEVAALNTAHTTALQEKEAAFDKLQAARAHVETELADATAKVEQRTAELQAMTAARDAAQTALEERDRASVADSSSFLVPASTPLRLLRPDFSGVDVSESRDGVALDEKETGESPSTSGNGDNDESADAISRCTNVRKLQQSLKRMSRERTALKRKLEHRGAALTEMETELEAAQRLVAQHEARIQVLETDIERAEISAVRGSSVAPEPTQTAASVVPLRWFAFSELEEHAEEGTLYPAPVDLSGWLREDTAPLRFKDYAAQHLSPHDQLLLDAVGPLYHVGFNLLRAEGLLGDGLYFPVIWRRFLLQLQQTLDVQLQGLPLSPADTARCFYALASTAGLFKRQSDRHDPLDAYTLIVASLCVCLRPRDADEDAAVTTGSTPKATQQTDTVLAALAQKTSVASCFASKWRCCRAILRHICDQGDGEDETSRRLHSVVTEGAATPYALFAKLAQQDAAAVFSPASDSDVSTPRRELRRDNRWEEEAVSPTCNLASLLSHGLLSDVLPISRLSLQVAALQLMAKAKAEIGEGRYGVDSAAEHRLLSTAAASRLTPSQHLLILSLLLYLSRYEYLLCGWRTMMTAAVTEEKRMDAAVLLLPSLEALGVHRGLSFSDVKVDLRGRTQAENAMEALLVLDAGLLPAITMCICMCRTLEHEPRLLPDYYATRRALMDLHKESLALDDAMPALSLAERCPRAPPLLLLSEAQLRDYVQQVLSPVKCTPSVANRVVQVPSAEYERLHRELLSLYQTNETNEAYIQELLDAVEAM</sequence>
<feature type="coiled-coil region" evidence="1">
    <location>
        <begin position="658"/>
        <end position="720"/>
    </location>
</feature>
<reference evidence="3 4" key="1">
    <citation type="submission" date="2015-07" db="EMBL/GenBank/DDBJ databases">
        <title>High-quality genome of monoxenous trypanosomatid Leptomonas pyrrhocoris.</title>
        <authorList>
            <person name="Flegontov P."/>
            <person name="Butenko A."/>
            <person name="Firsov S."/>
            <person name="Vlcek C."/>
            <person name="Logacheva M.D."/>
            <person name="Field M."/>
            <person name="Filatov D."/>
            <person name="Flegontova O."/>
            <person name="Gerasimov E."/>
            <person name="Jackson A.P."/>
            <person name="Kelly S."/>
            <person name="Opperdoes F."/>
            <person name="O'Reilly A."/>
            <person name="Votypka J."/>
            <person name="Yurchenko V."/>
            <person name="Lukes J."/>
        </authorList>
    </citation>
    <scope>NUCLEOTIDE SEQUENCE [LARGE SCALE GENOMIC DNA]</scope>
    <source>
        <strain evidence="3">H10</strain>
    </source>
</reference>
<organism evidence="3 4">
    <name type="scientific">Leptomonas pyrrhocoris</name>
    <name type="common">Firebug parasite</name>
    <dbReference type="NCBI Taxonomy" id="157538"/>
    <lineage>
        <taxon>Eukaryota</taxon>
        <taxon>Discoba</taxon>
        <taxon>Euglenozoa</taxon>
        <taxon>Kinetoplastea</taxon>
        <taxon>Metakinetoplastina</taxon>
        <taxon>Trypanosomatida</taxon>
        <taxon>Trypanosomatidae</taxon>
        <taxon>Leishmaniinae</taxon>
        <taxon>Leptomonas</taxon>
    </lineage>
</organism>
<keyword evidence="1" id="KW-0175">Coiled coil</keyword>
<dbReference type="GeneID" id="26909804"/>
<feature type="region of interest" description="Disordered" evidence="2">
    <location>
        <begin position="52"/>
        <end position="91"/>
    </location>
</feature>
<keyword evidence="4" id="KW-1185">Reference proteome</keyword>
<feature type="compositionally biased region" description="Basic and acidic residues" evidence="2">
    <location>
        <begin position="620"/>
        <end position="634"/>
    </location>
</feature>
<feature type="region of interest" description="Disordered" evidence="2">
    <location>
        <begin position="618"/>
        <end position="653"/>
    </location>
</feature>
<feature type="compositionally biased region" description="Low complexity" evidence="2">
    <location>
        <begin position="70"/>
        <end position="91"/>
    </location>
</feature>
<evidence type="ECO:0000313" key="3">
    <source>
        <dbReference type="EMBL" id="KPA73924.1"/>
    </source>
</evidence>
<dbReference type="EMBL" id="LGTL01000032">
    <property type="protein sequence ID" value="KPA73924.1"/>
    <property type="molecule type" value="Genomic_DNA"/>
</dbReference>
<dbReference type="VEuPathDB" id="TriTrypDB:LpyrH10_32_0540"/>
<name>A0A0N0VCZ6_LEPPY</name>
<gene>
    <name evidence="3" type="ORF">ABB37_09521</name>
</gene>
<dbReference type="PANTHER" id="PTHR23159">
    <property type="entry name" value="CENTROSOMAL PROTEIN 2"/>
    <property type="match status" value="1"/>
</dbReference>
<proteinExistence type="predicted"/>
<protein>
    <submittedName>
        <fullName evidence="3">Uncharacterized protein</fullName>
    </submittedName>
</protein>
<comment type="caution">
    <text evidence="3">The sequence shown here is derived from an EMBL/GenBank/DDBJ whole genome shotgun (WGS) entry which is preliminary data.</text>
</comment>
<dbReference type="RefSeq" id="XP_015652363.1">
    <property type="nucleotide sequence ID" value="XM_015809043.1"/>
</dbReference>
<feature type="coiled-coil region" evidence="1">
    <location>
        <begin position="130"/>
        <end position="157"/>
    </location>
</feature>
<dbReference type="PANTHER" id="PTHR23159:SF31">
    <property type="entry name" value="CENTROSOME-ASSOCIATED PROTEIN CEP250 ISOFORM X1"/>
    <property type="match status" value="1"/>
</dbReference>
<evidence type="ECO:0000256" key="2">
    <source>
        <dbReference type="SAM" id="MobiDB-lite"/>
    </source>
</evidence>
<evidence type="ECO:0000313" key="4">
    <source>
        <dbReference type="Proteomes" id="UP000037923"/>
    </source>
</evidence>
<evidence type="ECO:0000256" key="1">
    <source>
        <dbReference type="SAM" id="Coils"/>
    </source>
</evidence>
<feature type="region of interest" description="Disordered" evidence="2">
    <location>
        <begin position="216"/>
        <end position="247"/>
    </location>
</feature>
<dbReference type="OMA" id="HIGFTLL"/>
<dbReference type="OrthoDB" id="272989at2759"/>
<feature type="coiled-coil region" evidence="1">
    <location>
        <begin position="340"/>
        <end position="367"/>
    </location>
</feature>